<feature type="compositionally biased region" description="Polar residues" evidence="7">
    <location>
        <begin position="58"/>
        <end position="67"/>
    </location>
</feature>
<accession>A0A8S4BI27</accession>
<evidence type="ECO:0000256" key="1">
    <source>
        <dbReference type="ARBA" id="ARBA00004496"/>
    </source>
</evidence>
<name>A0A8S4BI27_9TELE</name>
<keyword evidence="6" id="KW-0067">ATP-binding</keyword>
<evidence type="ECO:0000259" key="10">
    <source>
        <dbReference type="Pfam" id="PF17779"/>
    </source>
</evidence>
<keyword evidence="5" id="KW-0547">Nucleotide-binding</keyword>
<dbReference type="GO" id="GO:0005524">
    <property type="term" value="F:ATP binding"/>
    <property type="evidence" value="ECO:0007669"/>
    <property type="project" value="UniProtKB-KW"/>
</dbReference>
<keyword evidence="4" id="KW-0677">Repeat</keyword>
<feature type="domain" description="NACHT" evidence="8">
    <location>
        <begin position="324"/>
        <end position="495"/>
    </location>
</feature>
<dbReference type="GO" id="GO:0005737">
    <property type="term" value="C:cytoplasm"/>
    <property type="evidence" value="ECO:0007669"/>
    <property type="project" value="UniProtKB-SubCell"/>
</dbReference>
<evidence type="ECO:0000256" key="3">
    <source>
        <dbReference type="ARBA" id="ARBA00022614"/>
    </source>
</evidence>
<dbReference type="Pfam" id="PF17776">
    <property type="entry name" value="NLRC4_HD2"/>
    <property type="match status" value="1"/>
</dbReference>
<dbReference type="Pfam" id="PF17779">
    <property type="entry name" value="WHD_NOD2"/>
    <property type="match status" value="1"/>
</dbReference>
<evidence type="ECO:0000259" key="9">
    <source>
        <dbReference type="Pfam" id="PF17776"/>
    </source>
</evidence>
<dbReference type="InterPro" id="IPR041267">
    <property type="entry name" value="NLRP_HD2"/>
</dbReference>
<dbReference type="InterPro" id="IPR027417">
    <property type="entry name" value="P-loop_NTPase"/>
</dbReference>
<proteinExistence type="predicted"/>
<dbReference type="Pfam" id="PF05729">
    <property type="entry name" value="NACHT"/>
    <property type="match status" value="1"/>
</dbReference>
<evidence type="ECO:0000259" key="8">
    <source>
        <dbReference type="Pfam" id="PF05729"/>
    </source>
</evidence>
<organism evidence="11 12">
    <name type="scientific">Menidia menidia</name>
    <name type="common">Atlantic silverside</name>
    <dbReference type="NCBI Taxonomy" id="238744"/>
    <lineage>
        <taxon>Eukaryota</taxon>
        <taxon>Metazoa</taxon>
        <taxon>Chordata</taxon>
        <taxon>Craniata</taxon>
        <taxon>Vertebrata</taxon>
        <taxon>Euteleostomi</taxon>
        <taxon>Actinopterygii</taxon>
        <taxon>Neopterygii</taxon>
        <taxon>Teleostei</taxon>
        <taxon>Neoteleostei</taxon>
        <taxon>Acanthomorphata</taxon>
        <taxon>Ovalentaria</taxon>
        <taxon>Atherinomorphae</taxon>
        <taxon>Atheriniformes</taxon>
        <taxon>Atherinopsidae</taxon>
        <taxon>Menidiinae</taxon>
        <taxon>Menidia</taxon>
    </lineage>
</organism>
<feature type="compositionally biased region" description="Low complexity" evidence="7">
    <location>
        <begin position="76"/>
        <end position="85"/>
    </location>
</feature>
<dbReference type="Gene3D" id="3.40.50.300">
    <property type="entry name" value="P-loop containing nucleotide triphosphate hydrolases"/>
    <property type="match status" value="1"/>
</dbReference>
<dbReference type="InterPro" id="IPR011029">
    <property type="entry name" value="DEATH-like_dom_sf"/>
</dbReference>
<feature type="domain" description="NACHT LRR and PYD" evidence="9">
    <location>
        <begin position="643"/>
        <end position="768"/>
    </location>
</feature>
<dbReference type="AlphaFoldDB" id="A0A8S4BI27"/>
<protein>
    <submittedName>
        <fullName evidence="11">(Atlantic silverside) hypothetical protein</fullName>
    </submittedName>
</protein>
<dbReference type="InterPro" id="IPR007111">
    <property type="entry name" value="NACHT_NTPase"/>
</dbReference>
<comment type="caution">
    <text evidence="11">The sequence shown here is derived from an EMBL/GenBank/DDBJ whole genome shotgun (WGS) entry which is preliminary data.</text>
</comment>
<dbReference type="Gene3D" id="1.10.533.10">
    <property type="entry name" value="Death Domain, Fas"/>
    <property type="match status" value="1"/>
</dbReference>
<dbReference type="OrthoDB" id="120976at2759"/>
<comment type="subcellular location">
    <subcellularLocation>
        <location evidence="1">Cytoplasm</location>
    </subcellularLocation>
</comment>
<dbReference type="InterPro" id="IPR041075">
    <property type="entry name" value="NOD1/2_WH"/>
</dbReference>
<dbReference type="InterPro" id="IPR051261">
    <property type="entry name" value="NLR"/>
</dbReference>
<evidence type="ECO:0000313" key="12">
    <source>
        <dbReference type="Proteomes" id="UP000677803"/>
    </source>
</evidence>
<evidence type="ECO:0000256" key="6">
    <source>
        <dbReference type="ARBA" id="ARBA00022840"/>
    </source>
</evidence>
<reference evidence="11" key="1">
    <citation type="submission" date="2021-05" db="EMBL/GenBank/DDBJ databases">
        <authorList>
            <person name="Tigano A."/>
        </authorList>
    </citation>
    <scope>NUCLEOTIDE SEQUENCE</scope>
</reference>
<evidence type="ECO:0000256" key="7">
    <source>
        <dbReference type="SAM" id="MobiDB-lite"/>
    </source>
</evidence>
<keyword evidence="12" id="KW-1185">Reference proteome</keyword>
<evidence type="ECO:0000256" key="4">
    <source>
        <dbReference type="ARBA" id="ARBA00022737"/>
    </source>
</evidence>
<feature type="domain" description="NOD1/2 winged helix" evidence="10">
    <location>
        <begin position="582"/>
        <end position="639"/>
    </location>
</feature>
<evidence type="ECO:0000256" key="2">
    <source>
        <dbReference type="ARBA" id="ARBA00022490"/>
    </source>
</evidence>
<evidence type="ECO:0000256" key="5">
    <source>
        <dbReference type="ARBA" id="ARBA00022741"/>
    </source>
</evidence>
<dbReference type="Proteomes" id="UP000677803">
    <property type="component" value="Unassembled WGS sequence"/>
</dbReference>
<feature type="region of interest" description="Disordered" evidence="7">
    <location>
        <begin position="1"/>
        <end position="110"/>
    </location>
</feature>
<keyword evidence="2" id="KW-0963">Cytoplasm</keyword>
<evidence type="ECO:0000313" key="11">
    <source>
        <dbReference type="EMBL" id="CAG6004760.1"/>
    </source>
</evidence>
<dbReference type="EMBL" id="CAJRST010037777">
    <property type="protein sequence ID" value="CAG6004760.1"/>
    <property type="molecule type" value="Genomic_DNA"/>
</dbReference>
<sequence>MASDTEVENILNVEEDGDETKRVRPPSSYGSMKSESDASEDIQMKEEDGEEVAVLPGQPTQTDTAVQMNRPISPETLYTTTTEQTKPPGAMVIDTRSSDLEGNSVDDQEDIDEDEDLICHSPEPPEPVELEDYQQASENKQPGKLHPEQDMPHVFKTIQSILSGLDKKELLNFKIKFYQWSSKITLKEALEGDILDFVDKMIELLGLDKALFQTIETLESVEKHAEAKELLSQCQRAAVRFQMISVFTYDYKFINEGIVRSGGRKLLEDIYVEPEISTCSYGGVYPSHEIRPLPPTPLQIPSPDTFVGVNDLFRLQKDDGTPVRTVVTTGIPGIGMTVSVYKFAMDWVKGLANRDLQFVITISFKSLWMMRTRTDSTEDMSIMSVINYCQPELKCAKFLEEESSNFLLIMDSFDRYQAPLDWENTPVINNIHTAAPIDVLTVNIVRGDLIPGARKWILGRQAAVSQIPSKFIDLVTEIQGFNNEMKDDYHTRRIRDAHLAEKIVRRYKLLPTLHHLCRHPLLCWLVSYTSKNNFRYLDYGTQPPRLTPYLVDMMVIQMNRRLEFYYDHPTHDFKWSNDDCNLLRGMGKMALKMLEKNKSVFVEEDLKPFGLPFWEVVVSSGWCAELHIMSANQPRTFSFIDFSIQEFLAALHVFLMFHKDSKNILDSYLERMPKFWTTKYQTKSAAGLVQCALALTLSSPLGQYDMFLRYLCGMMSPSCHAVSLRGYFYNHHYPEVKGIEEVQQLLEFTIQKAPENRVENLKECLREAIQADE</sequence>
<keyword evidence="3" id="KW-0433">Leucine-rich repeat</keyword>
<gene>
    <name evidence="11" type="ORF">MMEN_LOCUS18509</name>
</gene>
<dbReference type="PANTHER" id="PTHR24106">
    <property type="entry name" value="NACHT, LRR AND CARD DOMAINS-CONTAINING"/>
    <property type="match status" value="1"/>
</dbReference>